<accession>A0A1J4JKF9</accession>
<name>A0A1J4JKF9_9EUKA</name>
<dbReference type="GeneID" id="94844428"/>
<organism evidence="4 5">
    <name type="scientific">Tritrichomonas foetus</name>
    <dbReference type="NCBI Taxonomy" id="1144522"/>
    <lineage>
        <taxon>Eukaryota</taxon>
        <taxon>Metamonada</taxon>
        <taxon>Parabasalia</taxon>
        <taxon>Tritrichomonadida</taxon>
        <taxon>Tritrichomonadidae</taxon>
        <taxon>Tritrichomonas</taxon>
    </lineage>
</organism>
<dbReference type="SUPFAM" id="SSF50978">
    <property type="entry name" value="WD40 repeat-like"/>
    <property type="match status" value="1"/>
</dbReference>
<dbReference type="SMART" id="SM00320">
    <property type="entry name" value="WD40"/>
    <property type="match status" value="3"/>
</dbReference>
<keyword evidence="2" id="KW-0677">Repeat</keyword>
<dbReference type="Proteomes" id="UP000179807">
    <property type="component" value="Unassembled WGS sequence"/>
</dbReference>
<comment type="caution">
    <text evidence="4">The sequence shown here is derived from an EMBL/GenBank/DDBJ whole genome shotgun (WGS) entry which is preliminary data.</text>
</comment>
<dbReference type="InterPro" id="IPR015943">
    <property type="entry name" value="WD40/YVTN_repeat-like_dom_sf"/>
</dbReference>
<dbReference type="OrthoDB" id="427795at2759"/>
<dbReference type="InterPro" id="IPR001680">
    <property type="entry name" value="WD40_rpt"/>
</dbReference>
<evidence type="ECO:0000256" key="2">
    <source>
        <dbReference type="ARBA" id="ARBA00022737"/>
    </source>
</evidence>
<dbReference type="PROSITE" id="PS50294">
    <property type="entry name" value="WD_REPEATS_REGION"/>
    <property type="match status" value="1"/>
</dbReference>
<reference evidence="4" key="1">
    <citation type="submission" date="2016-10" db="EMBL/GenBank/DDBJ databases">
        <authorList>
            <person name="Benchimol M."/>
            <person name="Almeida L.G."/>
            <person name="Vasconcelos A.T."/>
            <person name="Perreira-Neves A."/>
            <person name="Rosa I.A."/>
            <person name="Tasca T."/>
            <person name="Bogo M.R."/>
            <person name="de Souza W."/>
        </authorList>
    </citation>
    <scope>NUCLEOTIDE SEQUENCE [LARGE SCALE GENOMIC DNA]</scope>
    <source>
        <strain evidence="4">K</strain>
    </source>
</reference>
<proteinExistence type="predicted"/>
<evidence type="ECO:0000313" key="4">
    <source>
        <dbReference type="EMBL" id="OHS99105.1"/>
    </source>
</evidence>
<protein>
    <submittedName>
        <fullName evidence="4">Uncharacterized protein</fullName>
    </submittedName>
</protein>
<dbReference type="EMBL" id="MLAK01001024">
    <property type="protein sequence ID" value="OHS99105.1"/>
    <property type="molecule type" value="Genomic_DNA"/>
</dbReference>
<sequence length="363" mass="40533">MNLPTPQDAVRDFFDWRYHAREFYENVSMHVLPEHPISLNFTNQTIKAQDSYVYGLILGNYNSKSNSSSVSLYNVSFPNRTSISFDKSKPNPEWGRISNTSKFSFKGRIYACNLNSSNDIMAAVDNDLIYISETSDTKIALKNDQAKIIQFLPGDSSMESFLCTRSNSVMFYKGPKCIGSLPFQISKFKRSILDLSIDPYNPQTALVCHGKVSINCIDIRDSSRTSIKLEDHVSSLAFANHIPFMFAAGSLSGVIAFFDIRLPSAPICTITAHDSEVTSLKWSVTSRDIVASSSLDAAVALWSLNEAKEADPSAVFAHNGHVTPITAFDWCQDMPWTMASVSEDNLFEIWTIAPSQIEDYLYP</sequence>
<dbReference type="PANTHER" id="PTHR22850">
    <property type="entry name" value="WD40 REPEAT FAMILY"/>
    <property type="match status" value="1"/>
</dbReference>
<dbReference type="AlphaFoldDB" id="A0A1J4JKF9"/>
<dbReference type="RefSeq" id="XP_068352242.1">
    <property type="nucleotide sequence ID" value="XM_068509724.1"/>
</dbReference>
<dbReference type="PROSITE" id="PS50082">
    <property type="entry name" value="WD_REPEATS_2"/>
    <property type="match status" value="1"/>
</dbReference>
<dbReference type="Gene3D" id="2.130.10.10">
    <property type="entry name" value="YVTN repeat-like/Quinoprotein amine dehydrogenase"/>
    <property type="match status" value="1"/>
</dbReference>
<evidence type="ECO:0000313" key="5">
    <source>
        <dbReference type="Proteomes" id="UP000179807"/>
    </source>
</evidence>
<feature type="repeat" description="WD" evidence="3">
    <location>
        <begin position="270"/>
        <end position="312"/>
    </location>
</feature>
<keyword evidence="5" id="KW-1185">Reference proteome</keyword>
<keyword evidence="1 3" id="KW-0853">WD repeat</keyword>
<evidence type="ECO:0000256" key="1">
    <source>
        <dbReference type="ARBA" id="ARBA00022574"/>
    </source>
</evidence>
<dbReference type="InterPro" id="IPR050459">
    <property type="entry name" value="WD_repeat_RBAP46/RBAP48/MSI1"/>
</dbReference>
<dbReference type="Pfam" id="PF00400">
    <property type="entry name" value="WD40"/>
    <property type="match status" value="2"/>
</dbReference>
<dbReference type="InterPro" id="IPR036322">
    <property type="entry name" value="WD40_repeat_dom_sf"/>
</dbReference>
<evidence type="ECO:0000256" key="3">
    <source>
        <dbReference type="PROSITE-ProRule" id="PRU00221"/>
    </source>
</evidence>
<gene>
    <name evidence="4" type="ORF">TRFO_34554</name>
</gene>
<dbReference type="VEuPathDB" id="TrichDB:TRFO_34554"/>